<proteinExistence type="predicted"/>
<dbReference type="KEGG" id="fcy:FRACYDRAFT_245639"/>
<keyword evidence="2" id="KW-0812">Transmembrane</keyword>
<dbReference type="AlphaFoldDB" id="A0A1E7EZS1"/>
<evidence type="ECO:0000313" key="3">
    <source>
        <dbReference type="EMBL" id="OEU11329.1"/>
    </source>
</evidence>
<gene>
    <name evidence="3" type="ORF">FRACYDRAFT_245639</name>
</gene>
<dbReference type="OrthoDB" id="10451415at2759"/>
<evidence type="ECO:0000256" key="1">
    <source>
        <dbReference type="SAM" id="MobiDB-lite"/>
    </source>
</evidence>
<feature type="region of interest" description="Disordered" evidence="1">
    <location>
        <begin position="114"/>
        <end position="144"/>
    </location>
</feature>
<sequence>MLKQRISVPTTTAKEEKKVKHHQEEQEQEERYNNNNNNKNQNAVLIFFHQLCVLKRVNSNKRDEPSSSTITTTCRRRLLQLPTRFSPVVNFTIIFVIFVLILLRYISSIDNNNNNNNSNNNEPIWTSCSPNNTRLGDNEEKESDNKNKKDILDICFLTSIFGENVKDVDRPANVDWFTHHWCHVRFLLVTNLPDLSAPGWTKINIIQSRHAKFLAWEVLSDIVPNHCAAVVYMDGYLTPVRYMNWRSLVMSILISYTPSFWYYRSKVPPPLKFQNIIRQVQDHPYGLSQVKQKYFDGLPMTTLLRNLVRDRKDTIEHVDTTLQWFQSRSDFQEITPYYLNKYFAYDPNNRKYREVSSYFWDTYTSYGGVWRDQPLWSYVLDHFNVTPAILTTEGTITKGGDLFRTGGRLGWDSHVYVP</sequence>
<reference evidence="3 4" key="1">
    <citation type="submission" date="2016-09" db="EMBL/GenBank/DDBJ databases">
        <title>Extensive genetic diversity and differential bi-allelic expression allows diatom success in the polar Southern Ocean.</title>
        <authorList>
            <consortium name="DOE Joint Genome Institute"/>
            <person name="Mock T."/>
            <person name="Otillar R.P."/>
            <person name="Strauss J."/>
            <person name="Dupont C."/>
            <person name="Frickenhaus S."/>
            <person name="Maumus F."/>
            <person name="Mcmullan M."/>
            <person name="Sanges R."/>
            <person name="Schmutz J."/>
            <person name="Toseland A."/>
            <person name="Valas R."/>
            <person name="Veluchamy A."/>
            <person name="Ward B.J."/>
            <person name="Allen A."/>
            <person name="Barry K."/>
            <person name="Falciatore A."/>
            <person name="Ferrante M."/>
            <person name="Fortunato A.E."/>
            <person name="Gloeckner G."/>
            <person name="Gruber A."/>
            <person name="Hipkin R."/>
            <person name="Janech M."/>
            <person name="Kroth P."/>
            <person name="Leese F."/>
            <person name="Lindquist E."/>
            <person name="Lyon B.R."/>
            <person name="Martin J."/>
            <person name="Mayer C."/>
            <person name="Parker M."/>
            <person name="Quesneville H."/>
            <person name="Raymond J."/>
            <person name="Uhlig C."/>
            <person name="Valentin K.U."/>
            <person name="Worden A.Z."/>
            <person name="Armbrust E.V."/>
            <person name="Bowler C."/>
            <person name="Green B."/>
            <person name="Moulton V."/>
            <person name="Van Oosterhout C."/>
            <person name="Grigoriev I."/>
        </authorList>
    </citation>
    <scope>NUCLEOTIDE SEQUENCE [LARGE SCALE GENOMIC DNA]</scope>
    <source>
        <strain evidence="3 4">CCMP1102</strain>
    </source>
</reference>
<feature type="region of interest" description="Disordered" evidence="1">
    <location>
        <begin position="1"/>
        <end position="38"/>
    </location>
</feature>
<dbReference type="InParanoid" id="A0A1E7EZS1"/>
<evidence type="ECO:0000256" key="2">
    <source>
        <dbReference type="SAM" id="Phobius"/>
    </source>
</evidence>
<accession>A0A1E7EZS1</accession>
<protein>
    <submittedName>
        <fullName evidence="3">Uncharacterized protein</fullName>
    </submittedName>
</protein>
<dbReference type="EMBL" id="KV784368">
    <property type="protein sequence ID" value="OEU11329.1"/>
    <property type="molecule type" value="Genomic_DNA"/>
</dbReference>
<keyword evidence="2" id="KW-1133">Transmembrane helix</keyword>
<keyword evidence="4" id="KW-1185">Reference proteome</keyword>
<keyword evidence="2" id="KW-0472">Membrane</keyword>
<feature type="compositionally biased region" description="Polar residues" evidence="1">
    <location>
        <begin position="122"/>
        <end position="135"/>
    </location>
</feature>
<feature type="compositionally biased region" description="Basic and acidic residues" evidence="1">
    <location>
        <begin position="13"/>
        <end position="32"/>
    </location>
</feature>
<dbReference type="Proteomes" id="UP000095751">
    <property type="component" value="Unassembled WGS sequence"/>
</dbReference>
<feature type="transmembrane region" description="Helical" evidence="2">
    <location>
        <begin position="85"/>
        <end position="106"/>
    </location>
</feature>
<organism evidence="3 4">
    <name type="scientific">Fragilariopsis cylindrus CCMP1102</name>
    <dbReference type="NCBI Taxonomy" id="635003"/>
    <lineage>
        <taxon>Eukaryota</taxon>
        <taxon>Sar</taxon>
        <taxon>Stramenopiles</taxon>
        <taxon>Ochrophyta</taxon>
        <taxon>Bacillariophyta</taxon>
        <taxon>Bacillariophyceae</taxon>
        <taxon>Bacillariophycidae</taxon>
        <taxon>Bacillariales</taxon>
        <taxon>Bacillariaceae</taxon>
        <taxon>Fragilariopsis</taxon>
    </lineage>
</organism>
<name>A0A1E7EZS1_9STRA</name>
<evidence type="ECO:0000313" key="4">
    <source>
        <dbReference type="Proteomes" id="UP000095751"/>
    </source>
</evidence>